<gene>
    <name evidence="16" type="ORF">NEE01_00610</name>
</gene>
<evidence type="ECO:0000256" key="7">
    <source>
        <dbReference type="ARBA" id="ARBA00023065"/>
    </source>
</evidence>
<reference evidence="16" key="1">
    <citation type="submission" date="2022-06" db="EMBL/GenBank/DDBJ databases">
        <title>Sphingomonas sp. nov. isolated from rhizosphere soil of tomato.</title>
        <authorList>
            <person name="Dong H."/>
            <person name="Gao R."/>
        </authorList>
    </citation>
    <scope>NUCLEOTIDE SEQUENCE</scope>
    <source>
        <strain evidence="16">MMSM24</strain>
    </source>
</reference>
<dbReference type="PANTHER" id="PTHR32552">
    <property type="entry name" value="FERRICHROME IRON RECEPTOR-RELATED"/>
    <property type="match status" value="1"/>
</dbReference>
<keyword evidence="9 11" id="KW-0472">Membrane</keyword>
<evidence type="ECO:0000256" key="6">
    <source>
        <dbReference type="ARBA" id="ARBA00023004"/>
    </source>
</evidence>
<keyword evidence="6" id="KW-0408">Iron</keyword>
<dbReference type="Proteomes" id="UP001165565">
    <property type="component" value="Unassembled WGS sequence"/>
</dbReference>
<feature type="compositionally biased region" description="Pro residues" evidence="13">
    <location>
        <begin position="103"/>
        <end position="122"/>
    </location>
</feature>
<dbReference type="AlphaFoldDB" id="A0AA41ZAG4"/>
<evidence type="ECO:0000256" key="10">
    <source>
        <dbReference type="ARBA" id="ARBA00023237"/>
    </source>
</evidence>
<dbReference type="Pfam" id="PF07715">
    <property type="entry name" value="Plug"/>
    <property type="match status" value="1"/>
</dbReference>
<dbReference type="GO" id="GO:0009279">
    <property type="term" value="C:cell outer membrane"/>
    <property type="evidence" value="ECO:0007669"/>
    <property type="project" value="UniProtKB-SubCell"/>
</dbReference>
<evidence type="ECO:0000256" key="12">
    <source>
        <dbReference type="RuleBase" id="RU003357"/>
    </source>
</evidence>
<evidence type="ECO:0000256" key="14">
    <source>
        <dbReference type="SAM" id="SignalP"/>
    </source>
</evidence>
<proteinExistence type="inferred from homology"/>
<keyword evidence="10 11" id="KW-0998">Cell outer membrane</keyword>
<dbReference type="RefSeq" id="WP_179514424.1">
    <property type="nucleotide sequence ID" value="NZ_JANFAV010000001.1"/>
</dbReference>
<dbReference type="InterPro" id="IPR011662">
    <property type="entry name" value="Secretin/TonB_short_N"/>
</dbReference>
<keyword evidence="3 11" id="KW-1134">Transmembrane beta strand</keyword>
<dbReference type="EMBL" id="JANFAV010000001">
    <property type="protein sequence ID" value="MCW6533274.1"/>
    <property type="molecule type" value="Genomic_DNA"/>
</dbReference>
<dbReference type="Pfam" id="PF00593">
    <property type="entry name" value="TonB_dep_Rec_b-barrel"/>
    <property type="match status" value="1"/>
</dbReference>
<keyword evidence="5 11" id="KW-0812">Transmembrane</keyword>
<feature type="domain" description="Secretin/TonB short N-terminal" evidence="15">
    <location>
        <begin position="50"/>
        <end position="101"/>
    </location>
</feature>
<sequence length="798" mass="84905">MSRLVAGPLLLAAVSGVATPAGAAERGVALNIPASRLVDAIVAIGRQGGLNVATTVSGLGAMRTKGVKGRMTIEAAFARLLADTGLVAVRIGPDAFRIERAAPPRPRQPPPASRPVPPPLVSPPLVAEPAPDVIVTAGKQRSPLDLYPGAAAVVWFDTPALRNAGARGTAALVDELPVLTSTSLGPGREKLFLRGIADSSFSGSSQATVGQYLGEVQLNYNAPDPDLSLYDMERVEILEGPQGTLYGAGSLGGVARLIPHQPKPGIWEGSVQAALGATWHGGVGSDVAGVLNIPLWQGAAVRLLGYGSRSPGYIDDVQRGLNDVNDTRKFGARGAFRFEPGDHWSVEVGGAFQSIRNNDAQYTEATGRPLSRATPIAEPSESRFYLAHITVRKLWDDGKELVSSVALVHNQQATIYDASKPTGIPATAAYSLNDALLLTSETRLSRLLPDGTGWVVGAHVTASDDQMLYLIGDDDTLAFLRGVRSYVLDSALFGQTTVEIAPRLQLTVGGRLSAIRLRGFQILPTRDELKLDFVTNDRDTVVFAPGAAMTWRANDAFIGYIRYQRGYRVGGYAVVPFGDGGNVGVTAFRPDTLDVIEGGVRFGTQTSKLTGSIGVSTARWRNIQADLTGPDGPFTANVGDGHVNGLELTANWQARAGINLSGSMFLADSDLDRPARDTVMRCRQSLPNVPAVTARIGADYRKVFPSGRTLTLGLGARYVGRSWVGVGPRLRVPQGNYVQTNALAEYRFGRYKVFVDMRNLFDNKGNRFSVGNLLQTGNLGQRTPLEPRSVRIGIAAGF</sequence>
<dbReference type="PANTHER" id="PTHR32552:SF81">
    <property type="entry name" value="TONB-DEPENDENT OUTER MEMBRANE RECEPTOR"/>
    <property type="match status" value="1"/>
</dbReference>
<feature type="signal peptide" evidence="14">
    <location>
        <begin position="1"/>
        <end position="23"/>
    </location>
</feature>
<dbReference type="InterPro" id="IPR039426">
    <property type="entry name" value="TonB-dep_rcpt-like"/>
</dbReference>
<dbReference type="Gene3D" id="3.55.50.30">
    <property type="match status" value="1"/>
</dbReference>
<organism evidence="16 17">
    <name type="scientific">Sphingomonas lycopersici</name>
    <dbReference type="NCBI Taxonomy" id="2951807"/>
    <lineage>
        <taxon>Bacteria</taxon>
        <taxon>Pseudomonadati</taxon>
        <taxon>Pseudomonadota</taxon>
        <taxon>Alphaproteobacteria</taxon>
        <taxon>Sphingomonadales</taxon>
        <taxon>Sphingomonadaceae</taxon>
        <taxon>Sphingomonas</taxon>
    </lineage>
</organism>
<keyword evidence="14" id="KW-0732">Signal</keyword>
<evidence type="ECO:0000256" key="1">
    <source>
        <dbReference type="ARBA" id="ARBA00004571"/>
    </source>
</evidence>
<feature type="region of interest" description="Disordered" evidence="13">
    <location>
        <begin position="99"/>
        <end position="123"/>
    </location>
</feature>
<evidence type="ECO:0000256" key="9">
    <source>
        <dbReference type="ARBA" id="ARBA00023136"/>
    </source>
</evidence>
<evidence type="ECO:0000256" key="8">
    <source>
        <dbReference type="ARBA" id="ARBA00023077"/>
    </source>
</evidence>
<dbReference type="InterPro" id="IPR036942">
    <property type="entry name" value="Beta-barrel_TonB_sf"/>
</dbReference>
<comment type="similarity">
    <text evidence="11 12">Belongs to the TonB-dependent receptor family.</text>
</comment>
<name>A0AA41ZAG4_9SPHN</name>
<dbReference type="PROSITE" id="PS52016">
    <property type="entry name" value="TONB_DEPENDENT_REC_3"/>
    <property type="match status" value="1"/>
</dbReference>
<dbReference type="Gene3D" id="2.40.170.20">
    <property type="entry name" value="TonB-dependent receptor, beta-barrel domain"/>
    <property type="match status" value="1"/>
</dbReference>
<keyword evidence="7" id="KW-0406">Ion transport</keyword>
<evidence type="ECO:0000256" key="5">
    <source>
        <dbReference type="ARBA" id="ARBA00022692"/>
    </source>
</evidence>
<evidence type="ECO:0000256" key="3">
    <source>
        <dbReference type="ARBA" id="ARBA00022452"/>
    </source>
</evidence>
<keyword evidence="8 12" id="KW-0798">TonB box</keyword>
<keyword evidence="16" id="KW-0675">Receptor</keyword>
<keyword evidence="4" id="KW-0410">Iron transport</keyword>
<comment type="subcellular location">
    <subcellularLocation>
        <location evidence="1 11">Cell outer membrane</location>
        <topology evidence="1 11">Multi-pass membrane protein</topology>
    </subcellularLocation>
</comment>
<dbReference type="InterPro" id="IPR000531">
    <property type="entry name" value="Beta-barrel_TonB"/>
</dbReference>
<protein>
    <submittedName>
        <fullName evidence="16">TonB-dependent receptor</fullName>
    </submittedName>
</protein>
<accession>A0AA41ZAG4</accession>
<evidence type="ECO:0000259" key="15">
    <source>
        <dbReference type="SMART" id="SM00965"/>
    </source>
</evidence>
<dbReference type="SUPFAM" id="SSF56935">
    <property type="entry name" value="Porins"/>
    <property type="match status" value="1"/>
</dbReference>
<dbReference type="SMART" id="SM00965">
    <property type="entry name" value="STN"/>
    <property type="match status" value="1"/>
</dbReference>
<evidence type="ECO:0000256" key="4">
    <source>
        <dbReference type="ARBA" id="ARBA00022496"/>
    </source>
</evidence>
<evidence type="ECO:0000313" key="16">
    <source>
        <dbReference type="EMBL" id="MCW6533274.1"/>
    </source>
</evidence>
<keyword evidence="2 11" id="KW-0813">Transport</keyword>
<evidence type="ECO:0000256" key="11">
    <source>
        <dbReference type="PROSITE-ProRule" id="PRU01360"/>
    </source>
</evidence>
<evidence type="ECO:0000313" key="17">
    <source>
        <dbReference type="Proteomes" id="UP001165565"/>
    </source>
</evidence>
<dbReference type="InterPro" id="IPR012910">
    <property type="entry name" value="Plug_dom"/>
</dbReference>
<evidence type="ECO:0000256" key="2">
    <source>
        <dbReference type="ARBA" id="ARBA00022448"/>
    </source>
</evidence>
<feature type="chain" id="PRO_5041408122" evidence="14">
    <location>
        <begin position="24"/>
        <end position="798"/>
    </location>
</feature>
<comment type="caution">
    <text evidence="16">The sequence shown here is derived from an EMBL/GenBank/DDBJ whole genome shotgun (WGS) entry which is preliminary data.</text>
</comment>
<keyword evidence="17" id="KW-1185">Reference proteome</keyword>
<dbReference type="GO" id="GO:0006826">
    <property type="term" value="P:iron ion transport"/>
    <property type="evidence" value="ECO:0007669"/>
    <property type="project" value="UniProtKB-KW"/>
</dbReference>
<evidence type="ECO:0000256" key="13">
    <source>
        <dbReference type="SAM" id="MobiDB-lite"/>
    </source>
</evidence>